<evidence type="ECO:0000313" key="3">
    <source>
        <dbReference type="Proteomes" id="UP000501690"/>
    </source>
</evidence>
<name>A0A4D6LG03_VIGUN</name>
<evidence type="ECO:0000313" key="2">
    <source>
        <dbReference type="EMBL" id="QCD87441.1"/>
    </source>
</evidence>
<accession>A0A4D6LG03</accession>
<organism evidence="1 3">
    <name type="scientific">Vigna unguiculata</name>
    <name type="common">Cowpea</name>
    <dbReference type="NCBI Taxonomy" id="3917"/>
    <lineage>
        <taxon>Eukaryota</taxon>
        <taxon>Viridiplantae</taxon>
        <taxon>Streptophyta</taxon>
        <taxon>Embryophyta</taxon>
        <taxon>Tracheophyta</taxon>
        <taxon>Spermatophyta</taxon>
        <taxon>Magnoliopsida</taxon>
        <taxon>eudicotyledons</taxon>
        <taxon>Gunneridae</taxon>
        <taxon>Pentapetalae</taxon>
        <taxon>rosids</taxon>
        <taxon>fabids</taxon>
        <taxon>Fabales</taxon>
        <taxon>Fabaceae</taxon>
        <taxon>Papilionoideae</taxon>
        <taxon>50 kb inversion clade</taxon>
        <taxon>NPAAA clade</taxon>
        <taxon>indigoferoid/millettioid clade</taxon>
        <taxon>Phaseoleae</taxon>
        <taxon>Vigna</taxon>
    </lineage>
</organism>
<gene>
    <name evidence="1" type="ORF">DEO72_LG3g1976</name>
    <name evidence="2" type="ORF">DEO72_LG3g1977</name>
</gene>
<dbReference type="EMBL" id="CP039347">
    <property type="protein sequence ID" value="QCD87441.1"/>
    <property type="molecule type" value="Genomic_DNA"/>
</dbReference>
<keyword evidence="3" id="KW-1185">Reference proteome</keyword>
<evidence type="ECO:0000313" key="1">
    <source>
        <dbReference type="EMBL" id="QCD87440.1"/>
    </source>
</evidence>
<dbReference type="Proteomes" id="UP000501690">
    <property type="component" value="Linkage Group LG3"/>
</dbReference>
<sequence length="84" mass="8900">MGLSIAVGCSFTAGEGLVTTAFADDLEGEDEHNSANGGANEVPLWLRVFREPGQKSTPMALVDTRGQKPPFFASPQYASVLNTQ</sequence>
<protein>
    <submittedName>
        <fullName evidence="1">Uncharacterized protein</fullName>
    </submittedName>
</protein>
<proteinExistence type="predicted"/>
<dbReference type="AlphaFoldDB" id="A0A4D6LG03"/>
<reference evidence="1 3" key="1">
    <citation type="submission" date="2019-04" db="EMBL/GenBank/DDBJ databases">
        <title>An improved genome assembly and genetic linkage map for asparagus bean, Vigna unguiculata ssp. sesquipedialis.</title>
        <authorList>
            <person name="Xia Q."/>
            <person name="Zhang R."/>
            <person name="Dong Y."/>
        </authorList>
    </citation>
    <scope>NUCLEOTIDE SEQUENCE [LARGE SCALE GENOMIC DNA]</scope>
    <source>
        <tissue evidence="1">Leaf</tissue>
    </source>
</reference>
<dbReference type="EMBL" id="CP039347">
    <property type="protein sequence ID" value="QCD87440.1"/>
    <property type="molecule type" value="Genomic_DNA"/>
</dbReference>